<dbReference type="PROSITE" id="PS50928">
    <property type="entry name" value="ABC_TM1"/>
    <property type="match status" value="1"/>
</dbReference>
<dbReference type="Gene3D" id="1.10.3720.10">
    <property type="entry name" value="MetI-like"/>
    <property type="match status" value="1"/>
</dbReference>
<dbReference type="PANTHER" id="PTHR42929:SF5">
    <property type="entry name" value="ABC TRANSPORTER PERMEASE PROTEIN"/>
    <property type="match status" value="1"/>
</dbReference>
<feature type="transmembrane region" description="Helical" evidence="8">
    <location>
        <begin position="89"/>
        <end position="109"/>
    </location>
</feature>
<evidence type="ECO:0000256" key="1">
    <source>
        <dbReference type="ARBA" id="ARBA00004651"/>
    </source>
</evidence>
<feature type="transmembrane region" description="Helical" evidence="8">
    <location>
        <begin position="172"/>
        <end position="194"/>
    </location>
</feature>
<feature type="domain" description="ABC transmembrane type-1" evidence="9">
    <location>
        <begin position="86"/>
        <end position="292"/>
    </location>
</feature>
<feature type="transmembrane region" description="Helical" evidence="8">
    <location>
        <begin position="63"/>
        <end position="83"/>
    </location>
</feature>
<feature type="transmembrane region" description="Helical" evidence="8">
    <location>
        <begin position="228"/>
        <end position="249"/>
    </location>
</feature>
<evidence type="ECO:0000256" key="3">
    <source>
        <dbReference type="ARBA" id="ARBA00022448"/>
    </source>
</evidence>
<keyword evidence="5 8" id="KW-0812">Transmembrane</keyword>
<proteinExistence type="inferred from homology"/>
<dbReference type="GO" id="GO:0055085">
    <property type="term" value="P:transmembrane transport"/>
    <property type="evidence" value="ECO:0007669"/>
    <property type="project" value="InterPro"/>
</dbReference>
<dbReference type="InterPro" id="IPR035906">
    <property type="entry name" value="MetI-like_sf"/>
</dbReference>
<evidence type="ECO:0000256" key="4">
    <source>
        <dbReference type="ARBA" id="ARBA00022475"/>
    </source>
</evidence>
<dbReference type="GO" id="GO:0005886">
    <property type="term" value="C:plasma membrane"/>
    <property type="evidence" value="ECO:0007669"/>
    <property type="project" value="UniProtKB-SubCell"/>
</dbReference>
<dbReference type="CDD" id="cd06261">
    <property type="entry name" value="TM_PBP2"/>
    <property type="match status" value="1"/>
</dbReference>
<dbReference type="PANTHER" id="PTHR42929">
    <property type="entry name" value="INNER MEMBRANE ABC TRANSPORTER PERMEASE PROTEIN YDCU-RELATED-RELATED"/>
    <property type="match status" value="1"/>
</dbReference>
<evidence type="ECO:0000313" key="10">
    <source>
        <dbReference type="EMBL" id="OYR24037.1"/>
    </source>
</evidence>
<comment type="similarity">
    <text evidence="2">Belongs to the binding-protein-dependent transport system permease family. CysTW subfamily.</text>
</comment>
<keyword evidence="3 8" id="KW-0813">Transport</keyword>
<evidence type="ECO:0000256" key="2">
    <source>
        <dbReference type="ARBA" id="ARBA00007069"/>
    </source>
</evidence>
<evidence type="ECO:0000313" key="11">
    <source>
        <dbReference type="Proteomes" id="UP000216188"/>
    </source>
</evidence>
<evidence type="ECO:0000256" key="6">
    <source>
        <dbReference type="ARBA" id="ARBA00022989"/>
    </source>
</evidence>
<dbReference type="Pfam" id="PF00528">
    <property type="entry name" value="BPD_transp_1"/>
    <property type="match status" value="1"/>
</dbReference>
<keyword evidence="6 8" id="KW-1133">Transmembrane helix</keyword>
<reference evidence="10 11" key="1">
    <citation type="submission" date="2017-07" db="EMBL/GenBank/DDBJ databases">
        <title>Phylogenetic study on the rhizospheric bacterium Ochrobactrum sp. A44.</title>
        <authorList>
            <person name="Krzyzanowska D.M."/>
            <person name="Ossowicki A."/>
            <person name="Rajewska M."/>
            <person name="Maciag T."/>
            <person name="Kaczynski Z."/>
            <person name="Czerwicka M."/>
            <person name="Jafra S."/>
        </authorList>
    </citation>
    <scope>NUCLEOTIDE SEQUENCE [LARGE SCALE GENOMIC DNA]</scope>
    <source>
        <strain evidence="10 11">CCUG 30717</strain>
    </source>
</reference>
<sequence length="300" mass="32463">MPRPVWLKSDRFRSSFPGTAMQKTSISAAALLMPATGLVLIFMALPLLYLLRYSFNDFVPGEFMVQGFTIANFATFFTDTYYLKGMSTTLLMAGSVTAVCVILSLPLAHWISKQSGALKTIVLMAIILPLFISNAVRAAGWMVAFGQTGVLNFLLMKIGIISSPLAIMQTPTAVFIGITAVNLPYVVLTLQSVFEGLDENIDYAAASLGAAPLQSFMLVRMPQIMPGLLAASVLSFILTMNAYATPVLLGGPSFRMMAPMIVTEILNKANWPLGAALAFILLAVTITISLLAALFIRRRY</sequence>
<protein>
    <submittedName>
        <fullName evidence="10">Binding-protein-dependent transport system inner membrane component family protein</fullName>
    </submittedName>
</protein>
<dbReference type="InterPro" id="IPR000515">
    <property type="entry name" value="MetI-like"/>
</dbReference>
<gene>
    <name evidence="10" type="ORF">CEV34_3159</name>
</gene>
<evidence type="ECO:0000256" key="7">
    <source>
        <dbReference type="ARBA" id="ARBA00023136"/>
    </source>
</evidence>
<dbReference type="AlphaFoldDB" id="A0A256GAA8"/>
<keyword evidence="7 8" id="KW-0472">Membrane</keyword>
<evidence type="ECO:0000259" key="9">
    <source>
        <dbReference type="PROSITE" id="PS50928"/>
    </source>
</evidence>
<dbReference type="EMBL" id="NNRM01000036">
    <property type="protein sequence ID" value="OYR24037.1"/>
    <property type="molecule type" value="Genomic_DNA"/>
</dbReference>
<feature type="transmembrane region" description="Helical" evidence="8">
    <location>
        <begin position="26"/>
        <end position="51"/>
    </location>
</feature>
<name>A0A256GAA8_9HYPH</name>
<keyword evidence="11" id="KW-1185">Reference proteome</keyword>
<feature type="transmembrane region" description="Helical" evidence="8">
    <location>
        <begin position="269"/>
        <end position="296"/>
    </location>
</feature>
<dbReference type="SUPFAM" id="SSF161098">
    <property type="entry name" value="MetI-like"/>
    <property type="match status" value="1"/>
</dbReference>
<dbReference type="Proteomes" id="UP000216188">
    <property type="component" value="Unassembled WGS sequence"/>
</dbReference>
<comment type="caution">
    <text evidence="10">The sequence shown here is derived from an EMBL/GenBank/DDBJ whole genome shotgun (WGS) entry which is preliminary data.</text>
</comment>
<comment type="subcellular location">
    <subcellularLocation>
        <location evidence="1 8">Cell membrane</location>
        <topology evidence="1 8">Multi-pass membrane protein</topology>
    </subcellularLocation>
</comment>
<dbReference type="STRING" id="419475.A8A54_19955"/>
<organism evidence="10 11">
    <name type="scientific">Brucella pseudogrignonensis</name>
    <dbReference type="NCBI Taxonomy" id="419475"/>
    <lineage>
        <taxon>Bacteria</taxon>
        <taxon>Pseudomonadati</taxon>
        <taxon>Pseudomonadota</taxon>
        <taxon>Alphaproteobacteria</taxon>
        <taxon>Hyphomicrobiales</taxon>
        <taxon>Brucellaceae</taxon>
        <taxon>Brucella/Ochrobactrum group</taxon>
        <taxon>Brucella</taxon>
    </lineage>
</organism>
<accession>A0A256GAA8</accession>
<evidence type="ECO:0000256" key="5">
    <source>
        <dbReference type="ARBA" id="ARBA00022692"/>
    </source>
</evidence>
<keyword evidence="4" id="KW-1003">Cell membrane</keyword>
<evidence type="ECO:0000256" key="8">
    <source>
        <dbReference type="RuleBase" id="RU363032"/>
    </source>
</evidence>